<name>A0A1A8Q8N7_9TELE</name>
<sequence>LGSLCISFLWCEKVKEGLLMLTHLCNHEMKENQNGSMFPSENETAAHEGNVTTSGFNVDRHLDKLNAPVVKKAL</sequence>
<accession>A0A1A8Q8N7</accession>
<reference evidence="1" key="1">
    <citation type="submission" date="2016-05" db="EMBL/GenBank/DDBJ databases">
        <authorList>
            <person name="Lavstsen T."/>
            <person name="Jespersen J.S."/>
        </authorList>
    </citation>
    <scope>NUCLEOTIDE SEQUENCE</scope>
    <source>
        <tissue evidence="1">Brain</tissue>
    </source>
</reference>
<proteinExistence type="predicted"/>
<evidence type="ECO:0000313" key="1">
    <source>
        <dbReference type="EMBL" id="SBR89891.1"/>
    </source>
</evidence>
<organism evidence="1">
    <name type="scientific">Nothobranchius rachovii</name>
    <name type="common">bluefin notho</name>
    <dbReference type="NCBI Taxonomy" id="451742"/>
    <lineage>
        <taxon>Eukaryota</taxon>
        <taxon>Metazoa</taxon>
        <taxon>Chordata</taxon>
        <taxon>Craniata</taxon>
        <taxon>Vertebrata</taxon>
        <taxon>Euteleostomi</taxon>
        <taxon>Actinopterygii</taxon>
        <taxon>Neopterygii</taxon>
        <taxon>Teleostei</taxon>
        <taxon>Neoteleostei</taxon>
        <taxon>Acanthomorphata</taxon>
        <taxon>Ovalentaria</taxon>
        <taxon>Atherinomorphae</taxon>
        <taxon>Cyprinodontiformes</taxon>
        <taxon>Nothobranchiidae</taxon>
        <taxon>Nothobranchius</taxon>
    </lineage>
</organism>
<dbReference type="EMBL" id="HAEH01010509">
    <property type="protein sequence ID" value="SBR89891.1"/>
    <property type="molecule type" value="Transcribed_RNA"/>
</dbReference>
<feature type="non-terminal residue" evidence="1">
    <location>
        <position position="1"/>
    </location>
</feature>
<gene>
    <name evidence="1" type="primary">RNF183</name>
</gene>
<reference evidence="1" key="2">
    <citation type="submission" date="2016-06" db="EMBL/GenBank/DDBJ databases">
        <title>The genome of a short-lived fish provides insights into sex chromosome evolution and the genetic control of aging.</title>
        <authorList>
            <person name="Reichwald K."/>
            <person name="Felder M."/>
            <person name="Petzold A."/>
            <person name="Koch P."/>
            <person name="Groth M."/>
            <person name="Platzer M."/>
        </authorList>
    </citation>
    <scope>NUCLEOTIDE SEQUENCE</scope>
    <source>
        <tissue evidence="1">Brain</tissue>
    </source>
</reference>
<feature type="non-terminal residue" evidence="1">
    <location>
        <position position="74"/>
    </location>
</feature>
<protein>
    <submittedName>
        <fullName evidence="1">Ring finger protein 183</fullName>
    </submittedName>
</protein>
<dbReference type="AlphaFoldDB" id="A0A1A8Q8N7"/>